<dbReference type="GO" id="GO:0016491">
    <property type="term" value="F:oxidoreductase activity"/>
    <property type="evidence" value="ECO:0007669"/>
    <property type="project" value="UniProtKB-KW"/>
</dbReference>
<dbReference type="SUPFAM" id="SSF51735">
    <property type="entry name" value="NAD(P)-binding Rossmann-fold domains"/>
    <property type="match status" value="1"/>
</dbReference>
<evidence type="ECO:0000313" key="5">
    <source>
        <dbReference type="Proteomes" id="UP000279236"/>
    </source>
</evidence>
<reference evidence="4 5" key="1">
    <citation type="submission" date="2018-11" db="EMBL/GenBank/DDBJ databases">
        <title>Genome sequence of Apiotrichum porosum DSM 27194.</title>
        <authorList>
            <person name="Aliyu H."/>
            <person name="Gorte O."/>
            <person name="Ochsenreither K."/>
        </authorList>
    </citation>
    <scope>NUCLEOTIDE SEQUENCE [LARGE SCALE GENOMIC DNA]</scope>
    <source>
        <strain evidence="4 5">DSM 27194</strain>
    </source>
</reference>
<dbReference type="RefSeq" id="XP_028473688.1">
    <property type="nucleotide sequence ID" value="XM_028618010.1"/>
</dbReference>
<evidence type="ECO:0000256" key="1">
    <source>
        <dbReference type="ARBA" id="ARBA00023002"/>
    </source>
</evidence>
<dbReference type="Gene3D" id="3.40.50.720">
    <property type="entry name" value="NAD(P)-binding Rossmann-like Domain"/>
    <property type="match status" value="2"/>
</dbReference>
<dbReference type="OrthoDB" id="298012at2759"/>
<keyword evidence="2" id="KW-0520">NAD</keyword>
<dbReference type="AlphaFoldDB" id="A0A427XI30"/>
<name>A0A427XI30_9TREE</name>
<dbReference type="GeneID" id="39586810"/>
<dbReference type="PANTHER" id="PTHR43333">
    <property type="entry name" value="2-HACID_DH_C DOMAIN-CONTAINING PROTEIN"/>
    <property type="match status" value="1"/>
</dbReference>
<comment type="caution">
    <text evidence="4">The sequence shown here is derived from an EMBL/GenBank/DDBJ whole genome shotgun (WGS) entry which is preliminary data.</text>
</comment>
<dbReference type="GO" id="GO:0051287">
    <property type="term" value="F:NAD binding"/>
    <property type="evidence" value="ECO:0007669"/>
    <property type="project" value="InterPro"/>
</dbReference>
<evidence type="ECO:0000259" key="3">
    <source>
        <dbReference type="Pfam" id="PF02826"/>
    </source>
</evidence>
<proteinExistence type="predicted"/>
<evidence type="ECO:0000313" key="4">
    <source>
        <dbReference type="EMBL" id="RSH78541.1"/>
    </source>
</evidence>
<dbReference type="InterPro" id="IPR006140">
    <property type="entry name" value="D-isomer_DH_NAD-bd"/>
</dbReference>
<sequence>MPAVRMGATLDTLAVIGLDLPAPALAKLRGAFPTVHYYPKIHTDPEATIPAEVRGDIDMVFSQWKALPVDCPLADLPKLKHIQLSTAGVDMALRSSPAIRELAQPNPPDVTLSTASGAHVLSIPNYVVAMTINLYHQIQQMLRVAREKQYWSKTEADLRGEPYYARSTFGRTVGLLGYGALGRETARLLKAHGMRVIAANTTGQSTSETEYVIPGTGDPDGSIPEKFFSTKDPASFEAFLRETDVLVSSLPSTQYTKWMLDAEKLALLKPDALFINVGRGDLIKSDEILKALDAGSLYGVALDVTEPEPLTDGHPLWTHPRVIVTPHLSGNVEGELSIGTDIAVENAERLRKGLKPFNVVDIQKGY</sequence>
<dbReference type="Pfam" id="PF02826">
    <property type="entry name" value="2-Hacid_dh_C"/>
    <property type="match status" value="1"/>
</dbReference>
<dbReference type="Proteomes" id="UP000279236">
    <property type="component" value="Unassembled WGS sequence"/>
</dbReference>
<dbReference type="FunFam" id="3.40.50.720:FF:000363">
    <property type="entry name" value="D-isomer specific 2-hydroxyacid dehydrogenase"/>
    <property type="match status" value="1"/>
</dbReference>
<feature type="domain" description="D-isomer specific 2-hydroxyacid dehydrogenase NAD-binding" evidence="3">
    <location>
        <begin position="129"/>
        <end position="329"/>
    </location>
</feature>
<organism evidence="4 5">
    <name type="scientific">Apiotrichum porosum</name>
    <dbReference type="NCBI Taxonomy" id="105984"/>
    <lineage>
        <taxon>Eukaryota</taxon>
        <taxon>Fungi</taxon>
        <taxon>Dikarya</taxon>
        <taxon>Basidiomycota</taxon>
        <taxon>Agaricomycotina</taxon>
        <taxon>Tremellomycetes</taxon>
        <taxon>Trichosporonales</taxon>
        <taxon>Trichosporonaceae</taxon>
        <taxon>Apiotrichum</taxon>
    </lineage>
</organism>
<protein>
    <recommendedName>
        <fullName evidence="3">D-isomer specific 2-hydroxyacid dehydrogenase NAD-binding domain-containing protein</fullName>
    </recommendedName>
</protein>
<dbReference type="STRING" id="105984.A0A427XI30"/>
<dbReference type="InterPro" id="IPR036291">
    <property type="entry name" value="NAD(P)-bd_dom_sf"/>
</dbReference>
<gene>
    <name evidence="4" type="ORF">EHS24_002267</name>
</gene>
<evidence type="ECO:0000256" key="2">
    <source>
        <dbReference type="ARBA" id="ARBA00023027"/>
    </source>
</evidence>
<accession>A0A427XI30</accession>
<dbReference type="PANTHER" id="PTHR43333:SF1">
    <property type="entry name" value="D-ISOMER SPECIFIC 2-HYDROXYACID DEHYDROGENASE NAD-BINDING DOMAIN-CONTAINING PROTEIN"/>
    <property type="match status" value="1"/>
</dbReference>
<dbReference type="EMBL" id="RSCE01000012">
    <property type="protein sequence ID" value="RSH78541.1"/>
    <property type="molecule type" value="Genomic_DNA"/>
</dbReference>
<keyword evidence="1" id="KW-0560">Oxidoreductase</keyword>
<keyword evidence="5" id="KW-1185">Reference proteome</keyword>